<protein>
    <submittedName>
        <fullName evidence="2">Long-chain-fatty-acid--CoA ligase</fullName>
    </submittedName>
</protein>
<feature type="region of interest" description="Disordered" evidence="1">
    <location>
        <begin position="32"/>
        <end position="68"/>
    </location>
</feature>
<dbReference type="EMBL" id="AOMB01000030">
    <property type="protein sequence ID" value="EMA38427.1"/>
    <property type="molecule type" value="Genomic_DNA"/>
</dbReference>
<dbReference type="RefSeq" id="WP_007693326.1">
    <property type="nucleotide sequence ID" value="NZ_AJRK01000391.1"/>
</dbReference>
<evidence type="ECO:0000313" key="2">
    <source>
        <dbReference type="EMBL" id="EMA38427.1"/>
    </source>
</evidence>
<keyword evidence="2" id="KW-0436">Ligase</keyword>
<dbReference type="InterPro" id="IPR045851">
    <property type="entry name" value="AMP-bd_C_sf"/>
</dbReference>
<dbReference type="GO" id="GO:0016874">
    <property type="term" value="F:ligase activity"/>
    <property type="evidence" value="ECO:0007669"/>
    <property type="project" value="UniProtKB-KW"/>
</dbReference>
<dbReference type="Proteomes" id="UP000011566">
    <property type="component" value="Unassembled WGS sequence"/>
</dbReference>
<dbReference type="AlphaFoldDB" id="M0LXW0"/>
<feature type="compositionally biased region" description="Basic and acidic residues" evidence="1">
    <location>
        <begin position="49"/>
        <end position="62"/>
    </location>
</feature>
<proteinExistence type="predicted"/>
<dbReference type="SUPFAM" id="SSF56801">
    <property type="entry name" value="Acetyl-CoA synthetase-like"/>
    <property type="match status" value="1"/>
</dbReference>
<comment type="caution">
    <text evidence="2">The sequence shown here is derived from an EMBL/GenBank/DDBJ whole genome shotgun (WGS) entry which is preliminary data.</text>
</comment>
<evidence type="ECO:0000313" key="3">
    <source>
        <dbReference type="Proteomes" id="UP000011566"/>
    </source>
</evidence>
<keyword evidence="3" id="KW-1185">Reference proteome</keyword>
<organism evidence="2 3">
    <name type="scientific">Halococcus hamelinensis 100A6</name>
    <dbReference type="NCBI Taxonomy" id="1132509"/>
    <lineage>
        <taxon>Archaea</taxon>
        <taxon>Methanobacteriati</taxon>
        <taxon>Methanobacteriota</taxon>
        <taxon>Stenosarchaea group</taxon>
        <taxon>Halobacteria</taxon>
        <taxon>Halobacteriales</taxon>
        <taxon>Halococcaceae</taxon>
        <taxon>Halococcus</taxon>
    </lineage>
</organism>
<accession>M0LXW0</accession>
<dbReference type="PATRIC" id="fig|1132509.6.peg.2198"/>
<evidence type="ECO:0000256" key="1">
    <source>
        <dbReference type="SAM" id="MobiDB-lite"/>
    </source>
</evidence>
<sequence length="68" mass="7452">MRVYIEPDPDYDGDLAPGDVVEYLDSRVARDADPAEVEVVENVPQTDTGKTDEKALRERNDADGGTAE</sequence>
<gene>
    <name evidence="2" type="ORF">C447_09742</name>
</gene>
<reference evidence="2 3" key="1">
    <citation type="journal article" date="2014" name="PLoS Genet.">
        <title>Phylogenetically driven sequencing of extremely halophilic archaea reveals strategies for static and dynamic osmo-response.</title>
        <authorList>
            <person name="Becker E.A."/>
            <person name="Seitzer P.M."/>
            <person name="Tritt A."/>
            <person name="Larsen D."/>
            <person name="Krusor M."/>
            <person name="Yao A.I."/>
            <person name="Wu D."/>
            <person name="Madern D."/>
            <person name="Eisen J.A."/>
            <person name="Darling A.E."/>
            <person name="Facciotti M.T."/>
        </authorList>
    </citation>
    <scope>NUCLEOTIDE SEQUENCE [LARGE SCALE GENOMIC DNA]</scope>
    <source>
        <strain evidence="2 3">100A6</strain>
    </source>
</reference>
<dbReference type="Gene3D" id="3.30.300.30">
    <property type="match status" value="1"/>
</dbReference>
<name>M0LXW0_9EURY</name>